<sequence length="66" mass="7256">MLLLLFLIIIPSAIGVYYLIKPSAELGAELEVKSIKQVVTHFKGFEDIQASGPIPAHKSVKYSVNE</sequence>
<protein>
    <submittedName>
        <fullName evidence="1">Uncharacterized protein</fullName>
    </submittedName>
</protein>
<dbReference type="EMBL" id="SOMN01000003">
    <property type="protein sequence ID" value="TFE30048.1"/>
    <property type="molecule type" value="Genomic_DNA"/>
</dbReference>
<accession>A0A4Y8M8G5</accession>
<proteinExistence type="predicted"/>
<keyword evidence="2" id="KW-1185">Reference proteome</keyword>
<comment type="caution">
    <text evidence="1">The sequence shown here is derived from an EMBL/GenBank/DDBJ whole genome shotgun (WGS) entry which is preliminary data.</text>
</comment>
<evidence type="ECO:0000313" key="2">
    <source>
        <dbReference type="Proteomes" id="UP000297900"/>
    </source>
</evidence>
<organism evidence="1 2">
    <name type="scientific">Cohnella luojiensis</name>
    <dbReference type="NCBI Taxonomy" id="652876"/>
    <lineage>
        <taxon>Bacteria</taxon>
        <taxon>Bacillati</taxon>
        <taxon>Bacillota</taxon>
        <taxon>Bacilli</taxon>
        <taxon>Bacillales</taxon>
        <taxon>Paenibacillaceae</taxon>
        <taxon>Cohnella</taxon>
    </lineage>
</organism>
<name>A0A4Y8M8G5_9BACL</name>
<evidence type="ECO:0000313" key="1">
    <source>
        <dbReference type="EMBL" id="TFE30048.1"/>
    </source>
</evidence>
<dbReference type="AlphaFoldDB" id="A0A4Y8M8G5"/>
<dbReference type="RefSeq" id="WP_135150961.1">
    <property type="nucleotide sequence ID" value="NZ_SOMN01000003.1"/>
</dbReference>
<reference evidence="1 2" key="1">
    <citation type="submission" date="2019-03" db="EMBL/GenBank/DDBJ databases">
        <title>Cohnella endophytica sp. nov., a novel endophytic bacterium isolated from bark of Sonneratia apetala.</title>
        <authorList>
            <person name="Tuo L."/>
        </authorList>
    </citation>
    <scope>NUCLEOTIDE SEQUENCE [LARGE SCALE GENOMIC DNA]</scope>
    <source>
        <strain evidence="1 2">CCTCC AB 208254</strain>
    </source>
</reference>
<gene>
    <name evidence="1" type="ORF">E2980_04655</name>
</gene>
<dbReference type="Proteomes" id="UP000297900">
    <property type="component" value="Unassembled WGS sequence"/>
</dbReference>